<evidence type="ECO:0000256" key="4">
    <source>
        <dbReference type="ARBA" id="ARBA00022755"/>
    </source>
</evidence>
<dbReference type="FunFam" id="3.30.1330.10:FF:000013">
    <property type="entry name" value="Phosphoribosylformylglycinamidine synthase"/>
    <property type="match status" value="1"/>
</dbReference>
<comment type="caution">
    <text evidence="9">The sequence shown here is derived from an EMBL/GenBank/DDBJ whole genome shotgun (WGS) entry which is preliminary data.</text>
</comment>
<dbReference type="CDD" id="cd02203">
    <property type="entry name" value="PurL_repeat1"/>
    <property type="match status" value="1"/>
</dbReference>
<feature type="domain" description="PurM-like C-terminal" evidence="7">
    <location>
        <begin position="443"/>
        <end position="592"/>
    </location>
</feature>
<keyword evidence="6" id="KW-0460">Magnesium</keyword>
<dbReference type="PANTHER" id="PTHR10099:SF1">
    <property type="entry name" value="PHOSPHORIBOSYLFORMYLGLYCINAMIDINE SYNTHASE"/>
    <property type="match status" value="1"/>
</dbReference>
<dbReference type="GO" id="GO:0004642">
    <property type="term" value="F:phosphoribosylformylglycinamidine synthase activity"/>
    <property type="evidence" value="ECO:0007669"/>
    <property type="project" value="TreeGrafter"/>
</dbReference>
<dbReference type="Pfam" id="PF02769">
    <property type="entry name" value="AIRS_C"/>
    <property type="match status" value="1"/>
</dbReference>
<sequence length="1283" mass="144054">MNTKNIFVEKKSQYNLEGKKLLEEFIMILRINSIEEVRIINGYSIRGISEDVYNKSKYTIFAEKNIDNLYEDKSFINEDYNYIGREYLKGQFDQRADAAKECVEILSEGERPSIRCFKILEIKGSLTKDEIQKIKKHYINPVDSKEFNIFKDVNLKEEKEENEVKTEKEIIKDFINLKGVELEDFYRKSNMAMTRDDLGVCLEHFKKENRNPTYTEMAVIDTYWSDHCRHTTFSTAIKNIEIEDGIYTEPIKIAFDEYKEMRNLLKREDKDITMMEIATIAMREMKEKGLLKDLDESDEINACTIKVDINTENGIEKYLILFKNETHNHPTEIEPFGGAATCLGGAIRDPLSGRAYVYQAMRVTGSGDPRGDIEKTLKGKLPQRTITLGAANGYSSYGNQIGIATGQVEEIYHEGFIAKRMEIGAVIGAAPFSNVIREEPILGDVIVLLGGRTGRDGCGGATGSSKEHTENSIEYCGAEVQKGNAPVERKIQRLFKNPKVSKIIKRCNDFGAGGVSVAIGELSESIDIYLDKVPKKYEGLQVTEIAISESQERMAVVVSNENLECFVKFALEENLEATMVAKITDNNRLRMLYKDEVFVDLDRSFLDSNGAKSYADVLIKAPKEKSYLDSYKLDNNPKDILEDIESERFNLKGEESFKDTLIEVLEDLNICSKKGLVERFDSTVGAGTVLMPYGGLFERTPSEGMVSKIPLTKGHSDSVSLMTFGYNPKISEWSPFHGAYFAVIESVAKIVALGGDYKNIKLTLQEYFEKLYEDKVRWGKPFSALLGALYAQKQLGIAAIGGKDSMSGTFEDISVPPTLVSFAVDIEPHYKSVISQNFKQTSSKVILIKTPMSKDKTLNIEALKNNFESIKKLNDKNLILSAMSVKQGGALEAICKMSFGNEIGVKIQDISKEELLQKSYGSIVIEVKDDKEAFKILDSDNCKVIGITMDNSSIEGFGEKISLKDLIKHWESPLESIFETKTKKEELFEGCFKEKSSAANVKDNKYTKTYNSLNISVPKPRVFIPVFPGTNCEEDSRNAFEKAGAIVNERVFKNITEGLIKESIKEMTKEIKQCEIIMIPGGFSAGDEPEGSGKFISTVFRNPYIKEAVMELLNKRDGLMIGICNGFQALIKLGLVPYGEILDIEENMPTLTYNSIGRHVSTMVRTKIVSNNSPWLQETKIGDIHTLPVSHGEGRFVAPRKVIEDLFKNGQVATQYVDRLGNPSMEMNYNPNGSLGAIEGILSPDGRVFGKMAHSERIGEGLYKNIEGNMDQKIFKSGVNYFK</sequence>
<name>A0A2S6FX46_9CLOT</name>
<dbReference type="Gene3D" id="3.40.50.880">
    <property type="match status" value="1"/>
</dbReference>
<keyword evidence="2" id="KW-0479">Metal-binding</keyword>
<keyword evidence="5" id="KW-0067">ATP-binding</keyword>
<dbReference type="InterPro" id="IPR041609">
    <property type="entry name" value="PurL_linker"/>
</dbReference>
<dbReference type="STRING" id="37659.GCA_000703125_02248"/>
<dbReference type="OrthoDB" id="9804441at2"/>
<dbReference type="Proteomes" id="UP000239863">
    <property type="component" value="Unassembled WGS sequence"/>
</dbReference>
<dbReference type="GO" id="GO:0006164">
    <property type="term" value="P:purine nucleotide biosynthetic process"/>
    <property type="evidence" value="ECO:0007669"/>
    <property type="project" value="UniProtKB-KW"/>
</dbReference>
<reference evidence="9 10" key="1">
    <citation type="submission" date="2018-02" db="EMBL/GenBank/DDBJ databases">
        <title>Genomic Encyclopedia of Archaeal and Bacterial Type Strains, Phase II (KMG-II): from individual species to whole genera.</title>
        <authorList>
            <person name="Goeker M."/>
        </authorList>
    </citation>
    <scope>NUCLEOTIDE SEQUENCE [LARGE SCALE GENOMIC DNA]</scope>
    <source>
        <strain evidence="9 10">DSM 15099</strain>
    </source>
</reference>
<dbReference type="Pfam" id="PF13507">
    <property type="entry name" value="GATase_5"/>
    <property type="match status" value="1"/>
</dbReference>
<evidence type="ECO:0000259" key="7">
    <source>
        <dbReference type="Pfam" id="PF02769"/>
    </source>
</evidence>
<dbReference type="SUPFAM" id="SSF55326">
    <property type="entry name" value="PurM N-terminal domain-like"/>
    <property type="match status" value="2"/>
</dbReference>
<dbReference type="Gene3D" id="3.90.650.10">
    <property type="entry name" value="PurM-like C-terminal domain"/>
    <property type="match status" value="2"/>
</dbReference>
<evidence type="ECO:0000256" key="3">
    <source>
        <dbReference type="ARBA" id="ARBA00022741"/>
    </source>
</evidence>
<dbReference type="NCBIfam" id="TIGR01857">
    <property type="entry name" value="FGAM-synthase"/>
    <property type="match status" value="1"/>
</dbReference>
<dbReference type="SMART" id="SM01211">
    <property type="entry name" value="GATase_5"/>
    <property type="match status" value="1"/>
</dbReference>
<evidence type="ECO:0000313" key="10">
    <source>
        <dbReference type="Proteomes" id="UP000239863"/>
    </source>
</evidence>
<accession>A0A2S6FX46</accession>
<feature type="domain" description="Phosphoribosylformylglycinamidine synthase linker" evidence="8">
    <location>
        <begin position="183"/>
        <end position="230"/>
    </location>
</feature>
<evidence type="ECO:0000256" key="1">
    <source>
        <dbReference type="ARBA" id="ARBA00022598"/>
    </source>
</evidence>
<evidence type="ECO:0000313" key="9">
    <source>
        <dbReference type="EMBL" id="PPK48172.1"/>
    </source>
</evidence>
<dbReference type="CDD" id="cd02204">
    <property type="entry name" value="PurL_repeat2"/>
    <property type="match status" value="1"/>
</dbReference>
<evidence type="ECO:0000256" key="2">
    <source>
        <dbReference type="ARBA" id="ARBA00022723"/>
    </source>
</evidence>
<dbReference type="PROSITE" id="PS51273">
    <property type="entry name" value="GATASE_TYPE_1"/>
    <property type="match status" value="1"/>
</dbReference>
<dbReference type="PANTHER" id="PTHR10099">
    <property type="entry name" value="PHOSPHORIBOSYLFORMYLGLYCINAMIDINE SYNTHASE"/>
    <property type="match status" value="1"/>
</dbReference>
<dbReference type="EMBL" id="PTIS01000009">
    <property type="protein sequence ID" value="PPK48172.1"/>
    <property type="molecule type" value="Genomic_DNA"/>
</dbReference>
<dbReference type="Gene3D" id="3.30.1330.10">
    <property type="entry name" value="PurM-like, N-terminal domain"/>
    <property type="match status" value="2"/>
</dbReference>
<keyword evidence="3" id="KW-0547">Nucleotide-binding</keyword>
<protein>
    <submittedName>
        <fullName evidence="9">Phosphoribosylformylglycinamidine synthase</fullName>
    </submittedName>
</protein>
<gene>
    <name evidence="9" type="ORF">BD821_10936</name>
</gene>
<dbReference type="GO" id="GO:0005737">
    <property type="term" value="C:cytoplasm"/>
    <property type="evidence" value="ECO:0007669"/>
    <property type="project" value="TreeGrafter"/>
</dbReference>
<evidence type="ECO:0000256" key="5">
    <source>
        <dbReference type="ARBA" id="ARBA00022840"/>
    </source>
</evidence>
<dbReference type="GO" id="GO:0005524">
    <property type="term" value="F:ATP binding"/>
    <property type="evidence" value="ECO:0007669"/>
    <property type="project" value="UniProtKB-KW"/>
</dbReference>
<organism evidence="9 10">
    <name type="scientific">Clostridium algidicarnis DSM 15099</name>
    <dbReference type="NCBI Taxonomy" id="1121295"/>
    <lineage>
        <taxon>Bacteria</taxon>
        <taxon>Bacillati</taxon>
        <taxon>Bacillota</taxon>
        <taxon>Clostridia</taxon>
        <taxon>Eubacteriales</taxon>
        <taxon>Clostridiaceae</taxon>
        <taxon>Clostridium</taxon>
    </lineage>
</organism>
<dbReference type="GO" id="GO:0046872">
    <property type="term" value="F:metal ion binding"/>
    <property type="evidence" value="ECO:0007669"/>
    <property type="project" value="UniProtKB-KW"/>
</dbReference>
<evidence type="ECO:0000256" key="6">
    <source>
        <dbReference type="ARBA" id="ARBA00022842"/>
    </source>
</evidence>
<dbReference type="SUPFAM" id="SSF56042">
    <property type="entry name" value="PurM C-terminal domain-like"/>
    <property type="match status" value="2"/>
</dbReference>
<dbReference type="SUPFAM" id="SSF52317">
    <property type="entry name" value="Class I glutamine amidotransferase-like"/>
    <property type="match status" value="1"/>
</dbReference>
<dbReference type="InterPro" id="IPR036921">
    <property type="entry name" value="PurM-like_N_sf"/>
</dbReference>
<dbReference type="InterPro" id="IPR010141">
    <property type="entry name" value="FGAM_synthase"/>
</dbReference>
<evidence type="ECO:0000259" key="8">
    <source>
        <dbReference type="Pfam" id="PF18072"/>
    </source>
</evidence>
<dbReference type="RefSeq" id="WP_104409967.1">
    <property type="nucleotide sequence ID" value="NZ_PTIS01000009.1"/>
</dbReference>
<keyword evidence="4" id="KW-0658">Purine biosynthesis</keyword>
<dbReference type="Pfam" id="PF18072">
    <property type="entry name" value="FGAR-AT_linker"/>
    <property type="match status" value="1"/>
</dbReference>
<dbReference type="InterPro" id="IPR036676">
    <property type="entry name" value="PurM-like_C_sf"/>
</dbReference>
<dbReference type="InterPro" id="IPR010918">
    <property type="entry name" value="PurM-like_C_dom"/>
</dbReference>
<dbReference type="InterPro" id="IPR029062">
    <property type="entry name" value="Class_I_gatase-like"/>
</dbReference>
<proteinExistence type="predicted"/>
<keyword evidence="1" id="KW-0436">Ligase</keyword>